<feature type="binding site" evidence="10">
    <location>
        <position position="108"/>
    </location>
    <ligand>
        <name>Zn(2+)</name>
        <dbReference type="ChEBI" id="CHEBI:29105"/>
    </ligand>
</feature>
<feature type="active site" description="Nucleophile" evidence="8">
    <location>
        <position position="10"/>
    </location>
</feature>
<dbReference type="GO" id="GO:0046872">
    <property type="term" value="F:metal ion binding"/>
    <property type="evidence" value="ECO:0007669"/>
    <property type="project" value="UniProtKB-KW"/>
</dbReference>
<feature type="compositionally biased region" description="Basic and acidic residues" evidence="11">
    <location>
        <begin position="9"/>
        <end position="25"/>
    </location>
</feature>
<feature type="site" description="Stabilizes the phosphoryl group" evidence="9">
    <location>
        <position position="52"/>
    </location>
</feature>
<dbReference type="InterPro" id="IPR023214">
    <property type="entry name" value="HAD_sf"/>
</dbReference>
<keyword evidence="13" id="KW-1185">Reference proteome</keyword>
<dbReference type="Proteomes" id="UP000182100">
    <property type="component" value="Unassembled WGS sequence"/>
</dbReference>
<dbReference type="STRING" id="67344.SAMN05216505_102357"/>
<evidence type="ECO:0000256" key="8">
    <source>
        <dbReference type="PIRSR" id="PIRSR004682-1"/>
    </source>
</evidence>
<dbReference type="NCBIfam" id="TIGR01662">
    <property type="entry name" value="HAD-SF-IIIA"/>
    <property type="match status" value="1"/>
</dbReference>
<evidence type="ECO:0000256" key="11">
    <source>
        <dbReference type="SAM" id="MobiDB-lite"/>
    </source>
</evidence>
<evidence type="ECO:0000256" key="7">
    <source>
        <dbReference type="PIRNR" id="PIRNR004682"/>
    </source>
</evidence>
<evidence type="ECO:0000256" key="9">
    <source>
        <dbReference type="PIRSR" id="PIRSR004682-3"/>
    </source>
</evidence>
<dbReference type="InterPro" id="IPR006549">
    <property type="entry name" value="HAD-SF_hydro_IIIA"/>
</dbReference>
<protein>
    <recommendedName>
        <fullName evidence="6 7">D,D-heptose 1,7-bisphosphate phosphatase</fullName>
        <ecNumber evidence="7">3.1.3.-</ecNumber>
    </recommendedName>
</protein>
<gene>
    <name evidence="12" type="ORF">SAMN05216505_102357</name>
</gene>
<evidence type="ECO:0000256" key="4">
    <source>
        <dbReference type="ARBA" id="ARBA00022801"/>
    </source>
</evidence>
<evidence type="ECO:0000313" key="12">
    <source>
        <dbReference type="EMBL" id="SDC49714.1"/>
    </source>
</evidence>
<feature type="region of interest" description="Disordered" evidence="11">
    <location>
        <begin position="1"/>
        <end position="25"/>
    </location>
</feature>
<dbReference type="Gene3D" id="3.40.50.1000">
    <property type="entry name" value="HAD superfamily/HAD-like"/>
    <property type="match status" value="1"/>
</dbReference>
<feature type="binding site" evidence="10">
    <location>
        <position position="93"/>
    </location>
    <ligand>
        <name>Zn(2+)</name>
        <dbReference type="ChEBI" id="CHEBI:29105"/>
    </ligand>
</feature>
<feature type="binding site" evidence="10">
    <location>
        <position position="12"/>
    </location>
    <ligand>
        <name>Mg(2+)</name>
        <dbReference type="ChEBI" id="CHEBI:18420"/>
    </ligand>
</feature>
<dbReference type="Pfam" id="PF13242">
    <property type="entry name" value="Hydrolase_like"/>
    <property type="match status" value="1"/>
</dbReference>
<proteinExistence type="inferred from homology"/>
<dbReference type="InterPro" id="IPR036412">
    <property type="entry name" value="HAD-like_sf"/>
</dbReference>
<comment type="cofactor">
    <cofactor evidence="10">
        <name>Zn(2+)</name>
        <dbReference type="ChEBI" id="CHEBI:29105"/>
    </cofactor>
</comment>
<keyword evidence="4 7" id="KW-0378">Hydrolase</keyword>
<evidence type="ECO:0000256" key="5">
    <source>
        <dbReference type="ARBA" id="ARBA00023277"/>
    </source>
</evidence>
<dbReference type="EMBL" id="FMZK01000002">
    <property type="protein sequence ID" value="SDC49714.1"/>
    <property type="molecule type" value="Genomic_DNA"/>
</dbReference>
<evidence type="ECO:0000256" key="10">
    <source>
        <dbReference type="PIRSR" id="PIRSR004682-4"/>
    </source>
</evidence>
<evidence type="ECO:0000256" key="6">
    <source>
        <dbReference type="ARBA" id="ARBA00031828"/>
    </source>
</evidence>
<dbReference type="CDD" id="cd07503">
    <property type="entry name" value="HAD_HisB-N"/>
    <property type="match status" value="1"/>
</dbReference>
<organism evidence="12 13">
    <name type="scientific">Streptomyces prasinopilosus</name>
    <dbReference type="NCBI Taxonomy" id="67344"/>
    <lineage>
        <taxon>Bacteria</taxon>
        <taxon>Bacillati</taxon>
        <taxon>Actinomycetota</taxon>
        <taxon>Actinomycetes</taxon>
        <taxon>Kitasatosporales</taxon>
        <taxon>Streptomycetaceae</taxon>
        <taxon>Streptomyces</taxon>
    </lineage>
</organism>
<keyword evidence="10" id="KW-0460">Magnesium</keyword>
<comment type="similarity">
    <text evidence="7">Belongs to the gmhB family.</text>
</comment>
<dbReference type="PIRSF" id="PIRSF004682">
    <property type="entry name" value="GmhB"/>
    <property type="match status" value="1"/>
</dbReference>
<evidence type="ECO:0000313" key="13">
    <source>
        <dbReference type="Proteomes" id="UP000182100"/>
    </source>
</evidence>
<dbReference type="PANTHER" id="PTHR42891">
    <property type="entry name" value="D-GLYCERO-BETA-D-MANNO-HEPTOSE-1,7-BISPHOSPHATE 7-PHOSPHATASE"/>
    <property type="match status" value="1"/>
</dbReference>
<keyword evidence="3 10" id="KW-0479">Metal-binding</keyword>
<comment type="cofactor">
    <cofactor evidence="10">
        <name>Mg(2+)</name>
        <dbReference type="ChEBI" id="CHEBI:18420"/>
    </cofactor>
</comment>
<dbReference type="RefSeq" id="WP_074993959.1">
    <property type="nucleotide sequence ID" value="NZ_FMZK01000002.1"/>
</dbReference>
<feature type="binding site" evidence="10">
    <location>
        <position position="10"/>
    </location>
    <ligand>
        <name>Mg(2+)</name>
        <dbReference type="ChEBI" id="CHEBI:18420"/>
    </ligand>
</feature>
<keyword evidence="2 7" id="KW-0963">Cytoplasm</keyword>
<reference evidence="13" key="1">
    <citation type="submission" date="2016-10" db="EMBL/GenBank/DDBJ databases">
        <authorList>
            <person name="Varghese N."/>
            <person name="Submissions S."/>
        </authorList>
    </citation>
    <scope>NUCLEOTIDE SEQUENCE [LARGE SCALE GENOMIC DNA]</scope>
    <source>
        <strain evidence="13">CGMCC 4.3504</strain>
    </source>
</reference>
<comment type="subcellular location">
    <subcellularLocation>
        <location evidence="1 7">Cytoplasm</location>
    </subcellularLocation>
</comment>
<dbReference type="InterPro" id="IPR004446">
    <property type="entry name" value="Heptose_bisP_phosphatase"/>
</dbReference>
<dbReference type="GO" id="GO:0005737">
    <property type="term" value="C:cytoplasm"/>
    <property type="evidence" value="ECO:0007669"/>
    <property type="project" value="UniProtKB-SubCell"/>
</dbReference>
<accession>A0A1G6M326</accession>
<evidence type="ECO:0000256" key="3">
    <source>
        <dbReference type="ARBA" id="ARBA00022723"/>
    </source>
</evidence>
<feature type="binding site" evidence="10">
    <location>
        <position position="135"/>
    </location>
    <ligand>
        <name>Mg(2+)</name>
        <dbReference type="ChEBI" id="CHEBI:18420"/>
    </ligand>
</feature>
<feature type="site" description="Contributes to substrate recognition" evidence="9">
    <location>
        <position position="109"/>
    </location>
</feature>
<dbReference type="SUPFAM" id="SSF56784">
    <property type="entry name" value="HAD-like"/>
    <property type="match status" value="1"/>
</dbReference>
<dbReference type="InterPro" id="IPR006543">
    <property type="entry name" value="Histidinol-phos"/>
</dbReference>
<evidence type="ECO:0000256" key="1">
    <source>
        <dbReference type="ARBA" id="ARBA00004496"/>
    </source>
</evidence>
<evidence type="ECO:0000256" key="2">
    <source>
        <dbReference type="ARBA" id="ARBA00022490"/>
    </source>
</evidence>
<dbReference type="NCBIfam" id="TIGR01656">
    <property type="entry name" value="Histidinol-ppas"/>
    <property type="match status" value="1"/>
</dbReference>
<feature type="binding site" evidence="10">
    <location>
        <position position="106"/>
    </location>
    <ligand>
        <name>Zn(2+)</name>
        <dbReference type="ChEBI" id="CHEBI:29105"/>
    </ligand>
</feature>
<keyword evidence="10" id="KW-0862">Zinc</keyword>
<feature type="active site" description="Proton donor" evidence="8">
    <location>
        <position position="12"/>
    </location>
</feature>
<feature type="binding site" evidence="10">
    <location>
        <position position="91"/>
    </location>
    <ligand>
        <name>Zn(2+)</name>
        <dbReference type="ChEBI" id="CHEBI:29105"/>
    </ligand>
</feature>
<dbReference type="PANTHER" id="PTHR42891:SF1">
    <property type="entry name" value="D-GLYCERO-BETA-D-MANNO-HEPTOSE-1,7-BISPHOSPHATE 7-PHOSPHATASE"/>
    <property type="match status" value="1"/>
</dbReference>
<dbReference type="GO" id="GO:0016791">
    <property type="term" value="F:phosphatase activity"/>
    <property type="evidence" value="ECO:0007669"/>
    <property type="project" value="InterPro"/>
</dbReference>
<sequence>MTGRPAVLLDRDGTLTEPRHHPSRPDDLILRPGVGEPLRSLNALGVALVVVTNQSGMARGLFGRTQLDAMHQRLTELLTGQGVILAGILDCPHHPDGVVPELSVVCACRKPAPGMLLRAARQHGLDLRSSWMVGDFDSDVEAGRRAGCRTALVRADTAEGHGPPPAGPPEFRAASTERVLSHILGWYRAGERP</sequence>
<dbReference type="GO" id="GO:0005975">
    <property type="term" value="P:carbohydrate metabolic process"/>
    <property type="evidence" value="ECO:0007669"/>
    <property type="project" value="InterPro"/>
</dbReference>
<keyword evidence="5 7" id="KW-0119">Carbohydrate metabolism</keyword>
<dbReference type="EC" id="3.1.3.-" evidence="7"/>
<dbReference type="AlphaFoldDB" id="A0A1G6M326"/>
<name>A0A1G6M326_9ACTN</name>
<feature type="site" description="Contributes to substrate recognition" evidence="9">
    <location>
        <position position="110"/>
    </location>
</feature>